<dbReference type="InterPro" id="IPR003959">
    <property type="entry name" value="ATPase_AAA_core"/>
</dbReference>
<dbReference type="InterPro" id="IPR003593">
    <property type="entry name" value="AAA+_ATPase"/>
</dbReference>
<sequence>MNLNELTVIDTEKIALDDLFFSEENKTALLQIIKEHQYIEELKKYNLKVDNKILLHGSSGCGKTTTAKAIAHTLNKKIIIINLSTVIDSRIGETSKNLKAIFDKAIRERSVLFLDEFDQIGKSRDSDDKDVGEMRRLVNTIIQLFDYFPSDSLLICATNHYEIIDSALLRRFQLRLKYEMPSESLLDIYYDKILSQFPEQFQNIERRYAISYAEALDYIHTSMKKQIIDSIENIPLGISDR</sequence>
<dbReference type="Gene3D" id="3.40.50.300">
    <property type="entry name" value="P-loop containing nucleotide triphosphate hydrolases"/>
    <property type="match status" value="1"/>
</dbReference>
<dbReference type="CDD" id="cd19481">
    <property type="entry name" value="RecA-like_protease"/>
    <property type="match status" value="1"/>
</dbReference>
<reference evidence="5 6" key="1">
    <citation type="submission" date="2020-08" db="EMBL/GenBank/DDBJ databases">
        <title>Functional genomics of gut bacteria from endangered species of beetles.</title>
        <authorList>
            <person name="Carlos-Shanley C."/>
        </authorList>
    </citation>
    <scope>NUCLEOTIDE SEQUENCE [LARGE SCALE GENOMIC DNA]</scope>
    <source>
        <strain evidence="5 6">S00142</strain>
    </source>
</reference>
<dbReference type="RefSeq" id="WP_184160132.1">
    <property type="nucleotide sequence ID" value="NZ_JACHLD010000002.1"/>
</dbReference>
<keyword evidence="2" id="KW-0547">Nucleotide-binding</keyword>
<dbReference type="InterPro" id="IPR050221">
    <property type="entry name" value="26S_Proteasome_ATPase"/>
</dbReference>
<accession>A0A7W7IX52</accession>
<dbReference type="GO" id="GO:0005524">
    <property type="term" value="F:ATP binding"/>
    <property type="evidence" value="ECO:0007669"/>
    <property type="project" value="UniProtKB-KW"/>
</dbReference>
<dbReference type="Proteomes" id="UP000561681">
    <property type="component" value="Unassembled WGS sequence"/>
</dbReference>
<evidence type="ECO:0000313" key="5">
    <source>
        <dbReference type="EMBL" id="MBB4801555.1"/>
    </source>
</evidence>
<evidence type="ECO:0000256" key="2">
    <source>
        <dbReference type="ARBA" id="ARBA00022741"/>
    </source>
</evidence>
<dbReference type="GO" id="GO:0016887">
    <property type="term" value="F:ATP hydrolysis activity"/>
    <property type="evidence" value="ECO:0007669"/>
    <property type="project" value="InterPro"/>
</dbReference>
<evidence type="ECO:0000256" key="1">
    <source>
        <dbReference type="ARBA" id="ARBA00006914"/>
    </source>
</evidence>
<dbReference type="AlphaFoldDB" id="A0A7W7IX52"/>
<keyword evidence="6" id="KW-1185">Reference proteome</keyword>
<keyword evidence="3" id="KW-0067">ATP-binding</keyword>
<dbReference type="PANTHER" id="PTHR23073">
    <property type="entry name" value="26S PROTEASOME REGULATORY SUBUNIT"/>
    <property type="match status" value="1"/>
</dbReference>
<dbReference type="InterPro" id="IPR027417">
    <property type="entry name" value="P-loop_NTPase"/>
</dbReference>
<evidence type="ECO:0000259" key="4">
    <source>
        <dbReference type="SMART" id="SM00382"/>
    </source>
</evidence>
<feature type="domain" description="AAA+ ATPase" evidence="4">
    <location>
        <begin position="49"/>
        <end position="182"/>
    </location>
</feature>
<dbReference type="SMART" id="SM00382">
    <property type="entry name" value="AAA"/>
    <property type="match status" value="1"/>
</dbReference>
<gene>
    <name evidence="5" type="ORF">HNP37_001616</name>
</gene>
<dbReference type="Pfam" id="PF00004">
    <property type="entry name" value="AAA"/>
    <property type="match status" value="1"/>
</dbReference>
<evidence type="ECO:0000256" key="3">
    <source>
        <dbReference type="ARBA" id="ARBA00022840"/>
    </source>
</evidence>
<dbReference type="EMBL" id="JACHLD010000002">
    <property type="protein sequence ID" value="MBB4801555.1"/>
    <property type="molecule type" value="Genomic_DNA"/>
</dbReference>
<dbReference type="SUPFAM" id="SSF52540">
    <property type="entry name" value="P-loop containing nucleoside triphosphate hydrolases"/>
    <property type="match status" value="1"/>
</dbReference>
<comment type="caution">
    <text evidence="5">The sequence shown here is derived from an EMBL/GenBank/DDBJ whole genome shotgun (WGS) entry which is preliminary data.</text>
</comment>
<evidence type="ECO:0000313" key="6">
    <source>
        <dbReference type="Proteomes" id="UP000561681"/>
    </source>
</evidence>
<protein>
    <submittedName>
        <fullName evidence="5">SpoVK/Ycf46/Vps4 family AAA+-type ATPase</fullName>
    </submittedName>
</protein>
<comment type="similarity">
    <text evidence="1">Belongs to the AAA ATPase family.</text>
</comment>
<proteinExistence type="inferred from homology"/>
<name>A0A7W7IX52_9FLAO</name>
<organism evidence="5 6">
    <name type="scientific">Flavobacterium nitrogenifigens</name>
    <dbReference type="NCBI Taxonomy" id="1617283"/>
    <lineage>
        <taxon>Bacteria</taxon>
        <taxon>Pseudomonadati</taxon>
        <taxon>Bacteroidota</taxon>
        <taxon>Flavobacteriia</taxon>
        <taxon>Flavobacteriales</taxon>
        <taxon>Flavobacteriaceae</taxon>
        <taxon>Flavobacterium</taxon>
    </lineage>
</organism>